<dbReference type="OrthoDB" id="591557at2759"/>
<organism evidence="2 3">
    <name type="scientific">Mucuna pruriens</name>
    <name type="common">Velvet bean</name>
    <name type="synonym">Dolichos pruriens</name>
    <dbReference type="NCBI Taxonomy" id="157652"/>
    <lineage>
        <taxon>Eukaryota</taxon>
        <taxon>Viridiplantae</taxon>
        <taxon>Streptophyta</taxon>
        <taxon>Embryophyta</taxon>
        <taxon>Tracheophyta</taxon>
        <taxon>Spermatophyta</taxon>
        <taxon>Magnoliopsida</taxon>
        <taxon>eudicotyledons</taxon>
        <taxon>Gunneridae</taxon>
        <taxon>Pentapetalae</taxon>
        <taxon>rosids</taxon>
        <taxon>fabids</taxon>
        <taxon>Fabales</taxon>
        <taxon>Fabaceae</taxon>
        <taxon>Papilionoideae</taxon>
        <taxon>50 kb inversion clade</taxon>
        <taxon>NPAAA clade</taxon>
        <taxon>indigoferoid/millettioid clade</taxon>
        <taxon>Phaseoleae</taxon>
        <taxon>Mucuna</taxon>
    </lineage>
</organism>
<dbReference type="PANTHER" id="PTHR31672">
    <property type="entry name" value="BNACNNG10540D PROTEIN"/>
    <property type="match status" value="1"/>
</dbReference>
<dbReference type="STRING" id="157652.A0A371GQP0"/>
<dbReference type="PROSITE" id="PS50181">
    <property type="entry name" value="FBOX"/>
    <property type="match status" value="1"/>
</dbReference>
<feature type="domain" description="F-box" evidence="1">
    <location>
        <begin position="19"/>
        <end position="66"/>
    </location>
</feature>
<dbReference type="InterPro" id="IPR017451">
    <property type="entry name" value="F-box-assoc_interact_dom"/>
</dbReference>
<evidence type="ECO:0000313" key="2">
    <source>
        <dbReference type="EMBL" id="RDX92868.1"/>
    </source>
</evidence>
<dbReference type="Proteomes" id="UP000257109">
    <property type="component" value="Unassembled WGS sequence"/>
</dbReference>
<dbReference type="AlphaFoldDB" id="A0A371GQP0"/>
<dbReference type="InterPro" id="IPR050796">
    <property type="entry name" value="SCF_F-box_component"/>
</dbReference>
<sequence>MTNNSKQEELGNKMGVRRRKKTVLLPRELIIKILLRLPVKSLVRFKCVCKWWLSLISDPHFTISHFELAAERSHRLVLLEPSAGEFLSIDFNASLHDYSASASLNLNFLPPESYYIQILGSCRGFLLLELNDTLCVWNPSTGVHKQVPLSPIASHLDAIYFTFLYGFGYDPSTDDYLVLQASYDPSTDDHLVLDPTRVEFFSLRANAWKEIQGMHLSYMNCCDDIKLGLFFKGAIHWLAFRSDVSMNVILAFDLTERSFSEIPLPLDFECQFEFCDLRVIGEFLSLCLMGCYSSPAEIWVMEEYKVQSSWTKSIVVSVDDIPIPFFSLICFTKSGDIVGTDGRTGLVKCDDKGQLQEHRSYCSGQIAFHVAVYTESLLSLPFDSEKAEEDN</sequence>
<dbReference type="SMART" id="SM00256">
    <property type="entry name" value="FBOX"/>
    <property type="match status" value="1"/>
</dbReference>
<dbReference type="EMBL" id="QJKJ01004756">
    <property type="protein sequence ID" value="RDX92868.1"/>
    <property type="molecule type" value="Genomic_DNA"/>
</dbReference>
<dbReference type="NCBIfam" id="TIGR01640">
    <property type="entry name" value="F_box_assoc_1"/>
    <property type="match status" value="1"/>
</dbReference>
<evidence type="ECO:0000259" key="1">
    <source>
        <dbReference type="PROSITE" id="PS50181"/>
    </source>
</evidence>
<protein>
    <submittedName>
        <fullName evidence="2">F-box/kelch-repeat protein</fullName>
    </submittedName>
</protein>
<comment type="caution">
    <text evidence="2">The sequence shown here is derived from an EMBL/GenBank/DDBJ whole genome shotgun (WGS) entry which is preliminary data.</text>
</comment>
<dbReference type="Gene3D" id="1.20.1280.50">
    <property type="match status" value="1"/>
</dbReference>
<dbReference type="InterPro" id="IPR006527">
    <property type="entry name" value="F-box-assoc_dom_typ1"/>
</dbReference>
<name>A0A371GQP0_MUCPR</name>
<dbReference type="InterPro" id="IPR001810">
    <property type="entry name" value="F-box_dom"/>
</dbReference>
<evidence type="ECO:0000313" key="3">
    <source>
        <dbReference type="Proteomes" id="UP000257109"/>
    </source>
</evidence>
<keyword evidence="3" id="KW-1185">Reference proteome</keyword>
<dbReference type="Pfam" id="PF07734">
    <property type="entry name" value="FBA_1"/>
    <property type="match status" value="1"/>
</dbReference>
<feature type="non-terminal residue" evidence="2">
    <location>
        <position position="1"/>
    </location>
</feature>
<dbReference type="SUPFAM" id="SSF81383">
    <property type="entry name" value="F-box domain"/>
    <property type="match status" value="1"/>
</dbReference>
<dbReference type="PANTHER" id="PTHR31672:SF13">
    <property type="entry name" value="F-BOX PROTEIN CPR30-LIKE"/>
    <property type="match status" value="1"/>
</dbReference>
<dbReference type="InterPro" id="IPR036047">
    <property type="entry name" value="F-box-like_dom_sf"/>
</dbReference>
<accession>A0A371GQP0</accession>
<reference evidence="2" key="1">
    <citation type="submission" date="2018-05" db="EMBL/GenBank/DDBJ databases">
        <title>Draft genome of Mucuna pruriens seed.</title>
        <authorList>
            <person name="Nnadi N.E."/>
            <person name="Vos R."/>
            <person name="Hasami M.H."/>
            <person name="Devisetty U.K."/>
            <person name="Aguiy J.C."/>
        </authorList>
    </citation>
    <scope>NUCLEOTIDE SEQUENCE [LARGE SCALE GENOMIC DNA]</scope>
    <source>
        <strain evidence="2">JCA_2017</strain>
    </source>
</reference>
<dbReference type="CDD" id="cd22157">
    <property type="entry name" value="F-box_AtFBW1-like"/>
    <property type="match status" value="1"/>
</dbReference>
<dbReference type="Pfam" id="PF12937">
    <property type="entry name" value="F-box-like"/>
    <property type="match status" value="1"/>
</dbReference>
<gene>
    <name evidence="2" type="ORF">CR513_24945</name>
</gene>
<proteinExistence type="predicted"/>